<feature type="domain" description="Reverse transcriptase" evidence="7">
    <location>
        <begin position="17"/>
        <end position="196"/>
    </location>
</feature>
<proteinExistence type="predicted"/>
<dbReference type="OrthoDB" id="2232212at2759"/>
<evidence type="ECO:0000259" key="8">
    <source>
        <dbReference type="PROSITE" id="PS50994"/>
    </source>
</evidence>
<dbReference type="GO" id="GO:0016787">
    <property type="term" value="F:hydrolase activity"/>
    <property type="evidence" value="ECO:0007669"/>
    <property type="project" value="UniProtKB-KW"/>
</dbReference>
<sequence>MSPRELDELKRQLKELLDLGLIRPSSSPWGAPILFVKKKNGEMRMCVDYRALNKVTIRNNHPLPRIDECLERLKGANHFTSLDLRSGYHQVRIQQSDVPKTAFNTRYGQYEFLVLPFGLTNAPPTFQHLMNKVLGDCLDDFALVYLDDILIFSKTPEEHEKHVRHVLNRLREAKLIANQKKCEFNKKELTFLGFQVSAKGILPSPDKIKTIQDWTPPNNVQEVRQFIGLAQHYRRFIPGFAGIAAPLTDLTKGVGPKKRPIVWTDVCQTSFDILKDKLSSAPVLLAPDMDKPFRIETDASDFGVGAVLLQEDEEGVWKPLAYESKKLSTAERSYPAQERELLGILHALRTWRCMIEGKPFTVFTDHLPLKYFRSQVKPTPRLVRWIAEFELYDPIIQYKPGKENGVPDVLSRLDGPESNVSEVESMEPDYLYAMPTSDTADWPKFYARPDNEWPEEIKDLLSKQRKNFVVRDQKVFRLVKASDKVQEIRFALFAKRADLVNSFHTGFGHAGETTVYDLMKKRWWWPGMRSQIQEWLTKCPECQLASNAERNVHHAPMIPLDVPPAFSRWHLDFIGELPTTAQGNRWILVAVDYATNWPIARAVPDATGEAIAKFLYEEIVMRFGCPDEILTDRGPNFMSQILAYYIKKIKLHHKLTSAFHPRTNGKCERLNGILKQMLRKYVNGAIHRWDEYLESALFACRIRKHRTTGFSPFFLTYGREPRLPGDFLRPSLDSSLPEDPQVLADSSLPFLRQLRQARQDAEARVTNISQQDKDRWDSIMKPHQFAIGEYLLLRHENKFGLEYNWMGPYIVVDKNPDTNIYKITTVEGVPYKSWVHADRLKIAKSNDFDKTWYHPTVSRSQMRHDLSINPTSSLPLALLDSPLVDRGLSTVSEGGDVVPNFGETSSSDLSLQMRHDLK</sequence>
<gene>
    <name evidence="9" type="ORF">INT47_010346</name>
</gene>
<evidence type="ECO:0000256" key="4">
    <source>
        <dbReference type="ARBA" id="ARBA00022759"/>
    </source>
</evidence>
<dbReference type="Gene3D" id="3.10.20.370">
    <property type="match status" value="1"/>
</dbReference>
<keyword evidence="10" id="KW-1185">Reference proteome</keyword>
<protein>
    <submittedName>
        <fullName evidence="9">Uncharacterized protein</fullName>
    </submittedName>
</protein>
<keyword evidence="3" id="KW-0540">Nuclease</keyword>
<dbReference type="EMBL" id="JAEPRD010000558">
    <property type="protein sequence ID" value="KAG2190799.1"/>
    <property type="molecule type" value="Genomic_DNA"/>
</dbReference>
<evidence type="ECO:0000313" key="9">
    <source>
        <dbReference type="EMBL" id="KAG2190799.1"/>
    </source>
</evidence>
<keyword evidence="1" id="KW-0808">Transferase</keyword>
<feature type="domain" description="Integrase catalytic" evidence="8">
    <location>
        <begin position="560"/>
        <end position="720"/>
    </location>
</feature>
<dbReference type="FunFam" id="3.30.420.10:FF:000032">
    <property type="entry name" value="Retrovirus-related Pol polyprotein from transposon 297-like Protein"/>
    <property type="match status" value="1"/>
</dbReference>
<keyword evidence="5" id="KW-0378">Hydrolase</keyword>
<dbReference type="GO" id="GO:0005634">
    <property type="term" value="C:nucleus"/>
    <property type="evidence" value="ECO:0007669"/>
    <property type="project" value="UniProtKB-ARBA"/>
</dbReference>
<keyword evidence="4" id="KW-0255">Endonuclease</keyword>
<dbReference type="Gene3D" id="1.10.340.70">
    <property type="match status" value="1"/>
</dbReference>
<name>A0A8H7QDC1_9FUNG</name>
<dbReference type="SUPFAM" id="SSF53098">
    <property type="entry name" value="Ribonuclease H-like"/>
    <property type="match status" value="1"/>
</dbReference>
<dbReference type="AlphaFoldDB" id="A0A8H7QDC1"/>
<dbReference type="Pfam" id="PF17917">
    <property type="entry name" value="RT_RNaseH"/>
    <property type="match status" value="1"/>
</dbReference>
<evidence type="ECO:0000259" key="7">
    <source>
        <dbReference type="PROSITE" id="PS50878"/>
    </source>
</evidence>
<reference evidence="9" key="1">
    <citation type="submission" date="2020-12" db="EMBL/GenBank/DDBJ databases">
        <title>Metabolic potential, ecology and presence of endohyphal bacteria is reflected in genomic diversity of Mucoromycotina.</title>
        <authorList>
            <person name="Muszewska A."/>
            <person name="Okrasinska A."/>
            <person name="Steczkiewicz K."/>
            <person name="Drgas O."/>
            <person name="Orlowska M."/>
            <person name="Perlinska-Lenart U."/>
            <person name="Aleksandrzak-Piekarczyk T."/>
            <person name="Szatraj K."/>
            <person name="Zielenkiewicz U."/>
            <person name="Pilsyk S."/>
            <person name="Malc E."/>
            <person name="Mieczkowski P."/>
            <person name="Kruszewska J.S."/>
            <person name="Biernat P."/>
            <person name="Pawlowska J."/>
        </authorList>
    </citation>
    <scope>NUCLEOTIDE SEQUENCE</scope>
    <source>
        <strain evidence="9">WA0000017839</strain>
    </source>
</reference>
<dbReference type="InterPro" id="IPR043128">
    <property type="entry name" value="Rev_trsase/Diguanyl_cyclase"/>
</dbReference>
<organism evidence="9 10">
    <name type="scientific">Mucor saturninus</name>
    <dbReference type="NCBI Taxonomy" id="64648"/>
    <lineage>
        <taxon>Eukaryota</taxon>
        <taxon>Fungi</taxon>
        <taxon>Fungi incertae sedis</taxon>
        <taxon>Mucoromycota</taxon>
        <taxon>Mucoromycotina</taxon>
        <taxon>Mucoromycetes</taxon>
        <taxon>Mucorales</taxon>
        <taxon>Mucorineae</taxon>
        <taxon>Mucoraceae</taxon>
        <taxon>Mucor</taxon>
    </lineage>
</organism>
<keyword evidence="2" id="KW-0548">Nucleotidyltransferase</keyword>
<dbReference type="Gene3D" id="2.30.30.850">
    <property type="match status" value="1"/>
</dbReference>
<dbReference type="GO" id="GO:0003964">
    <property type="term" value="F:RNA-directed DNA polymerase activity"/>
    <property type="evidence" value="ECO:0007669"/>
    <property type="project" value="UniProtKB-KW"/>
</dbReference>
<evidence type="ECO:0000256" key="6">
    <source>
        <dbReference type="ARBA" id="ARBA00022918"/>
    </source>
</evidence>
<dbReference type="InterPro" id="IPR036397">
    <property type="entry name" value="RNaseH_sf"/>
</dbReference>
<dbReference type="PANTHER" id="PTHR37984:SF5">
    <property type="entry name" value="PROTEIN NYNRIN-LIKE"/>
    <property type="match status" value="1"/>
</dbReference>
<evidence type="ECO:0000256" key="2">
    <source>
        <dbReference type="ARBA" id="ARBA00022695"/>
    </source>
</evidence>
<dbReference type="PROSITE" id="PS50878">
    <property type="entry name" value="RT_POL"/>
    <property type="match status" value="1"/>
</dbReference>
<dbReference type="InterPro" id="IPR050951">
    <property type="entry name" value="Retrovirus_Pol_polyprotein"/>
</dbReference>
<dbReference type="PROSITE" id="PS50994">
    <property type="entry name" value="INTEGRASE"/>
    <property type="match status" value="1"/>
</dbReference>
<evidence type="ECO:0000313" key="10">
    <source>
        <dbReference type="Proteomes" id="UP000603453"/>
    </source>
</evidence>
<dbReference type="FunFam" id="3.30.70.270:FF:000020">
    <property type="entry name" value="Transposon Tf2-6 polyprotein-like Protein"/>
    <property type="match status" value="1"/>
</dbReference>
<dbReference type="CDD" id="cd01647">
    <property type="entry name" value="RT_LTR"/>
    <property type="match status" value="1"/>
</dbReference>
<accession>A0A8H7QDC1</accession>
<dbReference type="InterPro" id="IPR041373">
    <property type="entry name" value="RT_RNaseH"/>
</dbReference>
<dbReference type="Gene3D" id="3.30.420.10">
    <property type="entry name" value="Ribonuclease H-like superfamily/Ribonuclease H"/>
    <property type="match status" value="1"/>
</dbReference>
<keyword evidence="6" id="KW-0695">RNA-directed DNA polymerase</keyword>
<comment type="caution">
    <text evidence="9">The sequence shown here is derived from an EMBL/GenBank/DDBJ whole genome shotgun (WGS) entry which is preliminary data.</text>
</comment>
<dbReference type="GO" id="GO:0003676">
    <property type="term" value="F:nucleic acid binding"/>
    <property type="evidence" value="ECO:0007669"/>
    <property type="project" value="InterPro"/>
</dbReference>
<dbReference type="InterPro" id="IPR012337">
    <property type="entry name" value="RNaseH-like_sf"/>
</dbReference>
<dbReference type="GO" id="GO:0004519">
    <property type="term" value="F:endonuclease activity"/>
    <property type="evidence" value="ECO:0007669"/>
    <property type="project" value="UniProtKB-KW"/>
</dbReference>
<dbReference type="InterPro" id="IPR001584">
    <property type="entry name" value="Integrase_cat-core"/>
</dbReference>
<dbReference type="InterPro" id="IPR043502">
    <property type="entry name" value="DNA/RNA_pol_sf"/>
</dbReference>
<dbReference type="FunFam" id="3.10.20.370:FF:000001">
    <property type="entry name" value="Retrovirus-related Pol polyprotein from transposon 17.6-like protein"/>
    <property type="match status" value="1"/>
</dbReference>
<dbReference type="InterPro" id="IPR000477">
    <property type="entry name" value="RT_dom"/>
</dbReference>
<dbReference type="Proteomes" id="UP000603453">
    <property type="component" value="Unassembled WGS sequence"/>
</dbReference>
<dbReference type="Pfam" id="PF17921">
    <property type="entry name" value="Integrase_H2C2"/>
    <property type="match status" value="1"/>
</dbReference>
<dbReference type="Gene3D" id="3.30.70.270">
    <property type="match status" value="2"/>
</dbReference>
<dbReference type="InterPro" id="IPR041588">
    <property type="entry name" value="Integrase_H2C2"/>
</dbReference>
<evidence type="ECO:0000256" key="1">
    <source>
        <dbReference type="ARBA" id="ARBA00022679"/>
    </source>
</evidence>
<dbReference type="GO" id="GO:0015074">
    <property type="term" value="P:DNA integration"/>
    <property type="evidence" value="ECO:0007669"/>
    <property type="project" value="InterPro"/>
</dbReference>
<dbReference type="SUPFAM" id="SSF56672">
    <property type="entry name" value="DNA/RNA polymerases"/>
    <property type="match status" value="1"/>
</dbReference>
<dbReference type="CDD" id="cd09274">
    <property type="entry name" value="RNase_HI_RT_Ty3"/>
    <property type="match status" value="1"/>
</dbReference>
<evidence type="ECO:0000256" key="5">
    <source>
        <dbReference type="ARBA" id="ARBA00022801"/>
    </source>
</evidence>
<dbReference type="Gene3D" id="3.10.10.10">
    <property type="entry name" value="HIV Type 1 Reverse Transcriptase, subunit A, domain 1"/>
    <property type="match status" value="1"/>
</dbReference>
<evidence type="ECO:0000256" key="3">
    <source>
        <dbReference type="ARBA" id="ARBA00022722"/>
    </source>
</evidence>
<dbReference type="Pfam" id="PF00665">
    <property type="entry name" value="rve"/>
    <property type="match status" value="1"/>
</dbReference>
<dbReference type="PANTHER" id="PTHR37984">
    <property type="entry name" value="PROTEIN CBG26694"/>
    <property type="match status" value="1"/>
</dbReference>
<dbReference type="Pfam" id="PF00078">
    <property type="entry name" value="RVT_1"/>
    <property type="match status" value="1"/>
</dbReference>